<protein>
    <submittedName>
        <fullName evidence="2">Nuclear transport factor 2 family protein</fullName>
    </submittedName>
</protein>
<sequence length="118" mass="13249">MIDYNNFAQEWIAAWNAHDIEAVLSHYTDDFILSTPMAMKIVPESNGIVSGKAAVHSYWSQALKRIPDLHFRLIKVLTGINGLVIYYTNTATGKTSAEVLQLNQAGKVEKAFVFYENL</sequence>
<dbReference type="SUPFAM" id="SSF54427">
    <property type="entry name" value="NTF2-like"/>
    <property type="match status" value="1"/>
</dbReference>
<evidence type="ECO:0000313" key="3">
    <source>
        <dbReference type="Proteomes" id="UP000248745"/>
    </source>
</evidence>
<proteinExistence type="predicted"/>
<name>A0A2W2A6M1_9BACT</name>
<accession>A0A2W2A6M1</accession>
<evidence type="ECO:0000259" key="1">
    <source>
        <dbReference type="Pfam" id="PF12680"/>
    </source>
</evidence>
<dbReference type="Pfam" id="PF12680">
    <property type="entry name" value="SnoaL_2"/>
    <property type="match status" value="1"/>
</dbReference>
<organism evidence="2 3">
    <name type="scientific">Taibaiella soli</name>
    <dbReference type="NCBI Taxonomy" id="1649169"/>
    <lineage>
        <taxon>Bacteria</taxon>
        <taxon>Pseudomonadati</taxon>
        <taxon>Bacteroidota</taxon>
        <taxon>Chitinophagia</taxon>
        <taxon>Chitinophagales</taxon>
        <taxon>Chitinophagaceae</taxon>
        <taxon>Taibaiella</taxon>
    </lineage>
</organism>
<dbReference type="Proteomes" id="UP000248745">
    <property type="component" value="Unassembled WGS sequence"/>
</dbReference>
<dbReference type="AlphaFoldDB" id="A0A2W2A6M1"/>
<keyword evidence="3" id="KW-1185">Reference proteome</keyword>
<comment type="caution">
    <text evidence="2">The sequence shown here is derived from an EMBL/GenBank/DDBJ whole genome shotgun (WGS) entry which is preliminary data.</text>
</comment>
<dbReference type="OrthoDB" id="333383at2"/>
<dbReference type="EMBL" id="QKTW01000028">
    <property type="protein sequence ID" value="PZF70925.1"/>
    <property type="molecule type" value="Genomic_DNA"/>
</dbReference>
<dbReference type="RefSeq" id="WP_111000941.1">
    <property type="nucleotide sequence ID" value="NZ_QKTW01000028.1"/>
</dbReference>
<reference evidence="2 3" key="1">
    <citation type="submission" date="2018-06" db="EMBL/GenBank/DDBJ databases">
        <title>Mucibacter soli gen. nov., sp. nov., a new member of the family Chitinophagaceae producing mucin.</title>
        <authorList>
            <person name="Kim M.-K."/>
            <person name="Park S."/>
            <person name="Kim T.-S."/>
            <person name="Joung Y."/>
            <person name="Han J.-H."/>
            <person name="Kim S.B."/>
        </authorList>
    </citation>
    <scope>NUCLEOTIDE SEQUENCE [LARGE SCALE GENOMIC DNA]</scope>
    <source>
        <strain evidence="2 3">R1-15</strain>
    </source>
</reference>
<feature type="domain" description="SnoaL-like" evidence="1">
    <location>
        <begin position="9"/>
        <end position="95"/>
    </location>
</feature>
<dbReference type="InterPro" id="IPR032710">
    <property type="entry name" value="NTF2-like_dom_sf"/>
</dbReference>
<gene>
    <name evidence="2" type="ORF">DN068_21090</name>
</gene>
<evidence type="ECO:0000313" key="2">
    <source>
        <dbReference type="EMBL" id="PZF70925.1"/>
    </source>
</evidence>
<dbReference type="Gene3D" id="3.10.450.50">
    <property type="match status" value="1"/>
</dbReference>
<dbReference type="InterPro" id="IPR037401">
    <property type="entry name" value="SnoaL-like"/>
</dbReference>